<dbReference type="InterPro" id="IPR053714">
    <property type="entry name" value="Iso_Racemase_Enz_sf"/>
</dbReference>
<evidence type="ECO:0000313" key="1">
    <source>
        <dbReference type="EMBL" id="VCU71938.1"/>
    </source>
</evidence>
<dbReference type="InterPro" id="IPR026286">
    <property type="entry name" value="MaiA/AMDase"/>
</dbReference>
<dbReference type="PANTHER" id="PTHR40267">
    <property type="entry name" value="BLR3294 PROTEIN"/>
    <property type="match status" value="1"/>
</dbReference>
<name>A0A3P4B8B9_9BURK</name>
<dbReference type="Pfam" id="PF17645">
    <property type="entry name" value="Amdase"/>
    <property type="match status" value="1"/>
</dbReference>
<dbReference type="RefSeq" id="WP_124081529.1">
    <property type="nucleotide sequence ID" value="NZ_UWPJ01000032.1"/>
</dbReference>
<dbReference type="EC" id="5.2.1.1" evidence="1"/>
<dbReference type="Gene3D" id="3.40.50.12500">
    <property type="match status" value="1"/>
</dbReference>
<dbReference type="EMBL" id="UWPJ01000032">
    <property type="protein sequence ID" value="VCU71938.1"/>
    <property type="molecule type" value="Genomic_DNA"/>
</dbReference>
<sequence>MESAARARPLKVGLIVPINNTTMERELAGWLPPGSTVETRRIPRGKGLITPDVLPAYVANTLELARTLPDDIDAVAYGCTAAGFVAGPEGEAQLAQSLRELTGKPVITTARAMVVALSEAGAQDIALVTPYSEQVNRALMRFLDEGRIAVRRLSSFEAADVEALGRITHEEVAQRAREVMDEQCGAMFIACSQLPTQAILDDLEREFGKPVLSSIKATAMQTARAVLG</sequence>
<organism evidence="1 2">
    <name type="scientific">Pigmentiphaga humi</name>
    <dbReference type="NCBI Taxonomy" id="2478468"/>
    <lineage>
        <taxon>Bacteria</taxon>
        <taxon>Pseudomonadati</taxon>
        <taxon>Pseudomonadota</taxon>
        <taxon>Betaproteobacteria</taxon>
        <taxon>Burkholderiales</taxon>
        <taxon>Alcaligenaceae</taxon>
        <taxon>Pigmentiphaga</taxon>
    </lineage>
</organism>
<gene>
    <name evidence="1" type="primary">maiA_8</name>
    <name evidence="1" type="ORF">PIGHUM_04030</name>
</gene>
<keyword evidence="2" id="KW-1185">Reference proteome</keyword>
<accession>A0A3P4B8B9</accession>
<dbReference type="AlphaFoldDB" id="A0A3P4B8B9"/>
<dbReference type="Proteomes" id="UP000277294">
    <property type="component" value="Unassembled WGS sequence"/>
</dbReference>
<reference evidence="1 2" key="1">
    <citation type="submission" date="2018-10" db="EMBL/GenBank/DDBJ databases">
        <authorList>
            <person name="Criscuolo A."/>
        </authorList>
    </citation>
    <scope>NUCLEOTIDE SEQUENCE [LARGE SCALE GENOMIC DNA]</scope>
    <source>
        <strain evidence="1">DnA1</strain>
    </source>
</reference>
<dbReference type="GO" id="GO:0050076">
    <property type="term" value="F:maleate isomerase activity"/>
    <property type="evidence" value="ECO:0007669"/>
    <property type="project" value="UniProtKB-EC"/>
</dbReference>
<dbReference type="PIRSF" id="PIRSF015736">
    <property type="entry name" value="MI"/>
    <property type="match status" value="1"/>
</dbReference>
<dbReference type="OrthoDB" id="483160at2"/>
<keyword evidence="1" id="KW-0413">Isomerase</keyword>
<evidence type="ECO:0000313" key="2">
    <source>
        <dbReference type="Proteomes" id="UP000277294"/>
    </source>
</evidence>
<protein>
    <submittedName>
        <fullName evidence="1">Maleate isomerase</fullName>
        <ecNumber evidence="1">5.2.1.1</ecNumber>
    </submittedName>
</protein>
<proteinExistence type="predicted"/>
<dbReference type="PANTHER" id="PTHR40267:SF1">
    <property type="entry name" value="BLR3294 PROTEIN"/>
    <property type="match status" value="1"/>
</dbReference>